<organism evidence="1">
    <name type="scientific">marine metagenome</name>
    <dbReference type="NCBI Taxonomy" id="408172"/>
    <lineage>
        <taxon>unclassified sequences</taxon>
        <taxon>metagenomes</taxon>
        <taxon>ecological metagenomes</taxon>
    </lineage>
</organism>
<sequence>MSIVKQNMNLHWIAVDWGTTNLRVWAMDKKGRIIEKKSSKKGLIFIKERNFEKTLTKLINPWIKNKKYIPIISCGMVGSKQGWKDVGYNKVPCTPINTKSIQKILIKNKRFSFYIIKGLCQYTPYDVMRGEETQIAGFIYKNPNFNGVICLPGTHCKWVKFSNGKVLNFTTFMTGELFSLITEQSILKYSSYNKKINDKIFSKALNESMSKSYSFLSSLFKIRAKNLLVKKFNNHSRSIILGFLIGMELTSIRKMIGKKNVAIIGSPINTILYEKALSSLKINTVKVDSEKITLRGLFLVYKNIKH</sequence>
<dbReference type="AlphaFoldDB" id="A0A381YH93"/>
<name>A0A381YH93_9ZZZZ</name>
<evidence type="ECO:0000313" key="1">
    <source>
        <dbReference type="EMBL" id="SVA75903.1"/>
    </source>
</evidence>
<protein>
    <recommendedName>
        <fullName evidence="2">2-dehydro-3-deoxygalactonokinase</fullName>
    </recommendedName>
</protein>
<dbReference type="SUPFAM" id="SSF53067">
    <property type="entry name" value="Actin-like ATPase domain"/>
    <property type="match status" value="1"/>
</dbReference>
<dbReference type="Gene3D" id="3.30.420.300">
    <property type="entry name" value="2-keto-3-deoxy-galactonokinase, substrate binding domain"/>
    <property type="match status" value="1"/>
</dbReference>
<dbReference type="Gene3D" id="3.30.420.310">
    <property type="entry name" value="2-keto-3-deoxy-galactonokinase, C-terminal domain"/>
    <property type="match status" value="1"/>
</dbReference>
<dbReference type="GO" id="GO:0034194">
    <property type="term" value="P:D-galactonate catabolic process"/>
    <property type="evidence" value="ECO:0007669"/>
    <property type="project" value="InterPro"/>
</dbReference>
<dbReference type="InterPro" id="IPR043129">
    <property type="entry name" value="ATPase_NBD"/>
</dbReference>
<reference evidence="1" key="1">
    <citation type="submission" date="2018-05" db="EMBL/GenBank/DDBJ databases">
        <authorList>
            <person name="Lanie J.A."/>
            <person name="Ng W.-L."/>
            <person name="Kazmierczak K.M."/>
            <person name="Andrzejewski T.M."/>
            <person name="Davidsen T.M."/>
            <person name="Wayne K.J."/>
            <person name="Tettelin H."/>
            <person name="Glass J.I."/>
            <person name="Rusch D."/>
            <person name="Podicherti R."/>
            <person name="Tsui H.-C.T."/>
            <person name="Winkler M.E."/>
        </authorList>
    </citation>
    <scope>NUCLEOTIDE SEQUENCE</scope>
</reference>
<dbReference type="Pfam" id="PF05035">
    <property type="entry name" value="DGOK"/>
    <property type="match status" value="1"/>
</dbReference>
<accession>A0A381YH93</accession>
<dbReference type="GO" id="GO:0008671">
    <property type="term" value="F:2-dehydro-3-deoxygalactonokinase activity"/>
    <property type="evidence" value="ECO:0007669"/>
    <property type="project" value="InterPro"/>
</dbReference>
<gene>
    <name evidence="1" type="ORF">METZ01_LOCUS128757</name>
</gene>
<evidence type="ECO:0008006" key="2">
    <source>
        <dbReference type="Google" id="ProtNLM"/>
    </source>
</evidence>
<dbReference type="InterPro" id="IPR042257">
    <property type="entry name" value="DGOK_C"/>
</dbReference>
<dbReference type="EMBL" id="UINC01018140">
    <property type="protein sequence ID" value="SVA75903.1"/>
    <property type="molecule type" value="Genomic_DNA"/>
</dbReference>
<dbReference type="InterPro" id="IPR042258">
    <property type="entry name" value="DGOK_N"/>
</dbReference>
<proteinExistence type="predicted"/>
<dbReference type="InterPro" id="IPR007729">
    <property type="entry name" value="DGOK"/>
</dbReference>